<proteinExistence type="predicted"/>
<evidence type="ECO:0000313" key="8">
    <source>
        <dbReference type="EMBL" id="GHD09318.1"/>
    </source>
</evidence>
<dbReference type="InterPro" id="IPR003781">
    <property type="entry name" value="CoA-bd"/>
</dbReference>
<evidence type="ECO:0000256" key="6">
    <source>
        <dbReference type="SAM" id="MobiDB-lite"/>
    </source>
</evidence>
<gene>
    <name evidence="8" type="ORF">GCM10010334_63520</name>
</gene>
<keyword evidence="2" id="KW-0805">Transcription regulation</keyword>
<dbReference type="EMBL" id="BMVC01000015">
    <property type="protein sequence ID" value="GHD09318.1"/>
    <property type="molecule type" value="Genomic_DNA"/>
</dbReference>
<dbReference type="PROSITE" id="PS01124">
    <property type="entry name" value="HTH_ARAC_FAMILY_2"/>
    <property type="match status" value="1"/>
</dbReference>
<evidence type="ECO:0000256" key="2">
    <source>
        <dbReference type="ARBA" id="ARBA00023015"/>
    </source>
</evidence>
<sequence length="468" mass="51026">MPQADVLSELLKPLRLADTYCSRWLAGGSWGIAGEDDSHAVLHHMVRGTCHISFADGEVIRLDEGDLAVFPHGTAHSFASAPGRATTPLRSVLPDLSPGSSASVTIGSAPADTEILCASLHYDPTTEPALYRALPRVLVLRSHLLREEPLLHHTLDCLPRENARSAPGSPLVSLRAFEMVFVLALRTAMERLAESSPALTALRHEGIGRALTAVYAAYAQPWTVESLAREAGMSRSAFSRTFRSLVGEPPARHLLFRRLQEARRLLADPSVPQQEIHKAVGYGSHVGFHLAFRKEYGMTPGEYRTRRLGPRTATTSYHRAHKDPSQEHEAEGTLMDDTRQAIRKILLESGDTWAVVGLSSNQSRAAYGVAQTLQRFGKRIVPVHPKAETVHGEQGYASLAEIPFPVDVVDVFVNSDLAGQVADEAVAIGAKAVWFQLGVIDDAAFDRTRAAGLDMVMDRCPAIEIPRL</sequence>
<accession>A0A919CDA3</accession>
<comment type="caution">
    <text evidence="8">The sequence shown here is derived from an EMBL/GenBank/DDBJ whole genome shotgun (WGS) entry which is preliminary data.</text>
</comment>
<dbReference type="Pfam" id="PF12833">
    <property type="entry name" value="HTH_18"/>
    <property type="match status" value="1"/>
</dbReference>
<organism evidence="8 9">
    <name type="scientific">Streptomyces finlayi</name>
    <dbReference type="NCBI Taxonomy" id="67296"/>
    <lineage>
        <taxon>Bacteria</taxon>
        <taxon>Bacillati</taxon>
        <taxon>Actinomycetota</taxon>
        <taxon>Actinomycetes</taxon>
        <taxon>Kitasatosporales</taxon>
        <taxon>Streptomycetaceae</taxon>
        <taxon>Streptomyces</taxon>
    </lineage>
</organism>
<dbReference type="InterPro" id="IPR050204">
    <property type="entry name" value="AraC_XylS_family_regulators"/>
</dbReference>
<keyword evidence="5" id="KW-0804">Transcription</keyword>
<dbReference type="Pfam" id="PF12852">
    <property type="entry name" value="Cupin_6"/>
    <property type="match status" value="1"/>
</dbReference>
<evidence type="ECO:0000256" key="5">
    <source>
        <dbReference type="ARBA" id="ARBA00023163"/>
    </source>
</evidence>
<dbReference type="PANTHER" id="PTHR46796:SF13">
    <property type="entry name" value="HTH-TYPE TRANSCRIPTIONAL ACTIVATOR RHAS"/>
    <property type="match status" value="1"/>
</dbReference>
<keyword evidence="1" id="KW-0963">Cytoplasm</keyword>
<evidence type="ECO:0000256" key="3">
    <source>
        <dbReference type="ARBA" id="ARBA00023125"/>
    </source>
</evidence>
<dbReference type="InterPro" id="IPR032783">
    <property type="entry name" value="AraC_lig"/>
</dbReference>
<reference evidence="8" key="1">
    <citation type="journal article" date="2014" name="Int. J. Syst. Evol. Microbiol.">
        <title>Complete genome sequence of Corynebacterium casei LMG S-19264T (=DSM 44701T), isolated from a smear-ripened cheese.</title>
        <authorList>
            <consortium name="US DOE Joint Genome Institute (JGI-PGF)"/>
            <person name="Walter F."/>
            <person name="Albersmeier A."/>
            <person name="Kalinowski J."/>
            <person name="Ruckert C."/>
        </authorList>
    </citation>
    <scope>NUCLEOTIDE SEQUENCE</scope>
    <source>
        <strain evidence="8">JCM 4637</strain>
    </source>
</reference>
<feature type="compositionally biased region" description="Basic and acidic residues" evidence="6">
    <location>
        <begin position="322"/>
        <end position="332"/>
    </location>
</feature>
<evidence type="ECO:0000259" key="7">
    <source>
        <dbReference type="PROSITE" id="PS01124"/>
    </source>
</evidence>
<dbReference type="InterPro" id="IPR036291">
    <property type="entry name" value="NAD(P)-bd_dom_sf"/>
</dbReference>
<reference evidence="8" key="2">
    <citation type="submission" date="2020-09" db="EMBL/GenBank/DDBJ databases">
        <authorList>
            <person name="Sun Q."/>
            <person name="Ohkuma M."/>
        </authorList>
    </citation>
    <scope>NUCLEOTIDE SEQUENCE</scope>
    <source>
        <strain evidence="8">JCM 4637</strain>
    </source>
</reference>
<dbReference type="SMART" id="SM00881">
    <property type="entry name" value="CoA_binding"/>
    <property type="match status" value="1"/>
</dbReference>
<name>A0A919CDA3_9ACTN</name>
<keyword evidence="3" id="KW-0238">DNA-binding</keyword>
<dbReference type="InterPro" id="IPR009057">
    <property type="entry name" value="Homeodomain-like_sf"/>
</dbReference>
<dbReference type="GO" id="GO:0043565">
    <property type="term" value="F:sequence-specific DNA binding"/>
    <property type="evidence" value="ECO:0007669"/>
    <property type="project" value="InterPro"/>
</dbReference>
<keyword evidence="4" id="KW-0010">Activator</keyword>
<dbReference type="SMART" id="SM00342">
    <property type="entry name" value="HTH_ARAC"/>
    <property type="match status" value="1"/>
</dbReference>
<evidence type="ECO:0000313" key="9">
    <source>
        <dbReference type="Proteomes" id="UP000638353"/>
    </source>
</evidence>
<dbReference type="InterPro" id="IPR037923">
    <property type="entry name" value="HTH-like"/>
</dbReference>
<dbReference type="PROSITE" id="PS00041">
    <property type="entry name" value="HTH_ARAC_FAMILY_1"/>
    <property type="match status" value="1"/>
</dbReference>
<dbReference type="InterPro" id="IPR018062">
    <property type="entry name" value="HTH_AraC-typ_CS"/>
</dbReference>
<dbReference type="GO" id="GO:0003700">
    <property type="term" value="F:DNA-binding transcription factor activity"/>
    <property type="evidence" value="ECO:0007669"/>
    <property type="project" value="InterPro"/>
</dbReference>
<protein>
    <recommendedName>
        <fullName evidence="7">HTH araC/xylS-type domain-containing protein</fullName>
    </recommendedName>
</protein>
<dbReference type="SUPFAM" id="SSF46689">
    <property type="entry name" value="Homeodomain-like"/>
    <property type="match status" value="2"/>
</dbReference>
<feature type="region of interest" description="Disordered" evidence="6">
    <location>
        <begin position="313"/>
        <end position="332"/>
    </location>
</feature>
<dbReference type="SUPFAM" id="SSF51735">
    <property type="entry name" value="NAD(P)-binding Rossmann-fold domains"/>
    <property type="match status" value="1"/>
</dbReference>
<dbReference type="SUPFAM" id="SSF51215">
    <property type="entry name" value="Regulatory protein AraC"/>
    <property type="match status" value="1"/>
</dbReference>
<evidence type="ECO:0000256" key="4">
    <source>
        <dbReference type="ARBA" id="ARBA00023159"/>
    </source>
</evidence>
<dbReference type="Gene3D" id="3.40.50.720">
    <property type="entry name" value="NAD(P)-binding Rossmann-like Domain"/>
    <property type="match status" value="1"/>
</dbReference>
<dbReference type="Gene3D" id="1.10.10.60">
    <property type="entry name" value="Homeodomain-like"/>
    <property type="match status" value="1"/>
</dbReference>
<dbReference type="AlphaFoldDB" id="A0A919CDA3"/>
<dbReference type="Pfam" id="PF13380">
    <property type="entry name" value="CoA_binding_2"/>
    <property type="match status" value="1"/>
</dbReference>
<evidence type="ECO:0000256" key="1">
    <source>
        <dbReference type="ARBA" id="ARBA00022490"/>
    </source>
</evidence>
<dbReference type="InterPro" id="IPR018060">
    <property type="entry name" value="HTH_AraC"/>
</dbReference>
<dbReference type="PANTHER" id="PTHR46796">
    <property type="entry name" value="HTH-TYPE TRANSCRIPTIONAL ACTIVATOR RHAS-RELATED"/>
    <property type="match status" value="1"/>
</dbReference>
<dbReference type="Proteomes" id="UP000638353">
    <property type="component" value="Unassembled WGS sequence"/>
</dbReference>
<feature type="domain" description="HTH araC/xylS-type" evidence="7">
    <location>
        <begin position="208"/>
        <end position="306"/>
    </location>
</feature>